<dbReference type="RefSeq" id="WP_087482571.1">
    <property type="nucleotide sequence ID" value="NZ_AP024884.1"/>
</dbReference>
<feature type="transmembrane region" description="Helical" evidence="1">
    <location>
        <begin position="104"/>
        <end position="120"/>
    </location>
</feature>
<evidence type="ECO:0000256" key="1">
    <source>
        <dbReference type="SAM" id="Phobius"/>
    </source>
</evidence>
<organism evidence="4 5">
    <name type="scientific">Vibrio mangrovi</name>
    <dbReference type="NCBI Taxonomy" id="474394"/>
    <lineage>
        <taxon>Bacteria</taxon>
        <taxon>Pseudomonadati</taxon>
        <taxon>Pseudomonadota</taxon>
        <taxon>Gammaproteobacteria</taxon>
        <taxon>Vibrionales</taxon>
        <taxon>Vibrionaceae</taxon>
        <taxon>Vibrio</taxon>
    </lineage>
</organism>
<dbReference type="Proteomes" id="UP001283366">
    <property type="component" value="Unassembled WGS sequence"/>
</dbReference>
<feature type="transmembrane region" description="Helical" evidence="1">
    <location>
        <begin position="12"/>
        <end position="30"/>
    </location>
</feature>
<evidence type="ECO:0000313" key="5">
    <source>
        <dbReference type="Proteomes" id="UP000196125"/>
    </source>
</evidence>
<evidence type="ECO:0000313" key="4">
    <source>
        <dbReference type="EMBL" id="SMS02557.1"/>
    </source>
</evidence>
<feature type="transmembrane region" description="Helical" evidence="1">
    <location>
        <begin position="127"/>
        <end position="146"/>
    </location>
</feature>
<dbReference type="EMBL" id="FXXI01000011">
    <property type="protein sequence ID" value="SMS02557.1"/>
    <property type="molecule type" value="Genomic_DNA"/>
</dbReference>
<dbReference type="AlphaFoldDB" id="A0A1Y6IY28"/>
<feature type="domain" description="DUF1468" evidence="2">
    <location>
        <begin position="13"/>
        <end position="151"/>
    </location>
</feature>
<keyword evidence="6" id="KW-1185">Reference proteome</keyword>
<keyword evidence="1" id="KW-1133">Transmembrane helix</keyword>
<reference evidence="4 5" key="1">
    <citation type="submission" date="2017-05" db="EMBL/GenBank/DDBJ databases">
        <authorList>
            <person name="Song R."/>
            <person name="Chenine A.L."/>
            <person name="Ruprecht R.M."/>
        </authorList>
    </citation>
    <scope>NUCLEOTIDE SEQUENCE [LARGE SCALE GENOMIC DNA]</scope>
    <source>
        <strain evidence="4 5">CECT 7927</strain>
    </source>
</reference>
<evidence type="ECO:0000259" key="2">
    <source>
        <dbReference type="Pfam" id="PF07331"/>
    </source>
</evidence>
<evidence type="ECO:0000313" key="6">
    <source>
        <dbReference type="Proteomes" id="UP001283366"/>
    </source>
</evidence>
<proteinExistence type="predicted"/>
<accession>A0A1Y6IY28</accession>
<dbReference type="Proteomes" id="UP000196125">
    <property type="component" value="Unassembled WGS sequence"/>
</dbReference>
<dbReference type="OrthoDB" id="8907787at2"/>
<keyword evidence="1" id="KW-0472">Membrane</keyword>
<keyword evidence="1" id="KW-0812">Transmembrane</keyword>
<reference evidence="3 6" key="2">
    <citation type="submission" date="2023-11" db="EMBL/GenBank/DDBJ databases">
        <title>Plant-associative lifestyle of Vibrio porteresiae and its evolutionary dynamics.</title>
        <authorList>
            <person name="Rameshkumar N."/>
            <person name="Kirti K."/>
        </authorList>
    </citation>
    <scope>NUCLEOTIDE SEQUENCE [LARGE SCALE GENOMIC DNA]</scope>
    <source>
        <strain evidence="3 6">MSSRF38</strain>
    </source>
</reference>
<dbReference type="EMBL" id="JAWRCO010000002">
    <property type="protein sequence ID" value="MDW6005232.1"/>
    <property type="molecule type" value="Genomic_DNA"/>
</dbReference>
<feature type="transmembrane region" description="Helical" evidence="1">
    <location>
        <begin position="81"/>
        <end position="98"/>
    </location>
</feature>
<evidence type="ECO:0000313" key="3">
    <source>
        <dbReference type="EMBL" id="MDW6005232.1"/>
    </source>
</evidence>
<gene>
    <name evidence="3" type="ORF">SBX37_20405</name>
    <name evidence="4" type="ORF">VIM7927_03890</name>
</gene>
<sequence length="169" mass="18678">MQTQESKVPGETVFGLLMVGVSIFLLWQAYKISGFSTLSSAGVFPMSAAFIMLVFSCVTVVNNYGKNKTKFTFSAFKKQVIPNLVSFMIALVITYSVLLESIGFLITSLVFLIVSISVLYKNGMVRTLFISLLSIFVIYAIFRLAFSVVLPEGIVPEGEILAYIAHWFA</sequence>
<dbReference type="InterPro" id="IPR009936">
    <property type="entry name" value="DUF1468"/>
</dbReference>
<feature type="transmembrane region" description="Helical" evidence="1">
    <location>
        <begin position="42"/>
        <end position="61"/>
    </location>
</feature>
<name>A0A1Y6IY28_9VIBR</name>
<protein>
    <submittedName>
        <fullName evidence="4">Tripartite tricarboxylate transporter TctB family protein</fullName>
    </submittedName>
</protein>
<dbReference type="Pfam" id="PF07331">
    <property type="entry name" value="TctB"/>
    <property type="match status" value="1"/>
</dbReference>